<evidence type="ECO:0000259" key="8">
    <source>
        <dbReference type="PROSITE" id="PS50188"/>
    </source>
</evidence>
<feature type="domain" description="B30.2/SPRY" evidence="8">
    <location>
        <begin position="269"/>
        <end position="450"/>
    </location>
</feature>
<dbReference type="InterPro" id="IPR003877">
    <property type="entry name" value="SPRY_dom"/>
</dbReference>
<dbReference type="InterPro" id="IPR001841">
    <property type="entry name" value="Znf_RING"/>
</dbReference>
<dbReference type="PROSITE" id="PS00518">
    <property type="entry name" value="ZF_RING_1"/>
    <property type="match status" value="1"/>
</dbReference>
<feature type="domain" description="RING-type" evidence="6">
    <location>
        <begin position="15"/>
        <end position="56"/>
    </location>
</feature>
<dbReference type="Pfam" id="PF00622">
    <property type="entry name" value="SPRY"/>
    <property type="match status" value="1"/>
</dbReference>
<evidence type="ECO:0008006" key="11">
    <source>
        <dbReference type="Google" id="ProtNLM"/>
    </source>
</evidence>
<keyword evidence="1" id="KW-0479">Metal-binding</keyword>
<dbReference type="SUPFAM" id="SSF49899">
    <property type="entry name" value="Concanavalin A-like lectins/glucanases"/>
    <property type="match status" value="1"/>
</dbReference>
<accession>A0ABP0AFA6</accession>
<dbReference type="EMBL" id="OY882866">
    <property type="protein sequence ID" value="CAK6448904.1"/>
    <property type="molecule type" value="Genomic_DNA"/>
</dbReference>
<dbReference type="Proteomes" id="UP001314169">
    <property type="component" value="Chromosome 9"/>
</dbReference>
<dbReference type="PROSITE" id="PS50089">
    <property type="entry name" value="ZF_RING_2"/>
    <property type="match status" value="1"/>
</dbReference>
<keyword evidence="10" id="KW-1185">Reference proteome</keyword>
<dbReference type="InterPro" id="IPR013320">
    <property type="entry name" value="ConA-like_dom_sf"/>
</dbReference>
<feature type="coiled-coil region" evidence="5">
    <location>
        <begin position="191"/>
        <end position="232"/>
    </location>
</feature>
<evidence type="ECO:0000256" key="4">
    <source>
        <dbReference type="PROSITE-ProRule" id="PRU00024"/>
    </source>
</evidence>
<dbReference type="InterPro" id="IPR013083">
    <property type="entry name" value="Znf_RING/FYVE/PHD"/>
</dbReference>
<dbReference type="InterPro" id="IPR003879">
    <property type="entry name" value="Butyrophylin_SPRY"/>
</dbReference>
<evidence type="ECO:0000259" key="7">
    <source>
        <dbReference type="PROSITE" id="PS50119"/>
    </source>
</evidence>
<keyword evidence="3" id="KW-0862">Zinc</keyword>
<dbReference type="Gene3D" id="2.60.120.920">
    <property type="match status" value="1"/>
</dbReference>
<evidence type="ECO:0000259" key="6">
    <source>
        <dbReference type="PROSITE" id="PS50089"/>
    </source>
</evidence>
<dbReference type="PANTHER" id="PTHR24103">
    <property type="entry name" value="E3 UBIQUITIN-PROTEIN LIGASE TRIM"/>
    <property type="match status" value="1"/>
</dbReference>
<dbReference type="PRINTS" id="PR01407">
    <property type="entry name" value="BUTYPHLNCDUF"/>
</dbReference>
<name>A0ABP0AFA6_PIPNA</name>
<keyword evidence="5" id="KW-0175">Coiled coil</keyword>
<dbReference type="InterPro" id="IPR050143">
    <property type="entry name" value="TRIM/RBCC"/>
</dbReference>
<dbReference type="InterPro" id="IPR001870">
    <property type="entry name" value="B30.2/SPRY"/>
</dbReference>
<dbReference type="SUPFAM" id="SSF57850">
    <property type="entry name" value="RING/U-box"/>
    <property type="match status" value="1"/>
</dbReference>
<dbReference type="PROSITE" id="PS50119">
    <property type="entry name" value="ZF_BBOX"/>
    <property type="match status" value="1"/>
</dbReference>
<evidence type="ECO:0000256" key="3">
    <source>
        <dbReference type="ARBA" id="ARBA00022833"/>
    </source>
</evidence>
<organism evidence="9 10">
    <name type="scientific">Pipistrellus nathusii</name>
    <name type="common">Nathusius' pipistrelle</name>
    <dbReference type="NCBI Taxonomy" id="59473"/>
    <lineage>
        <taxon>Eukaryota</taxon>
        <taxon>Metazoa</taxon>
        <taxon>Chordata</taxon>
        <taxon>Craniata</taxon>
        <taxon>Vertebrata</taxon>
        <taxon>Euteleostomi</taxon>
        <taxon>Mammalia</taxon>
        <taxon>Eutheria</taxon>
        <taxon>Laurasiatheria</taxon>
        <taxon>Chiroptera</taxon>
        <taxon>Yangochiroptera</taxon>
        <taxon>Vespertilionidae</taxon>
        <taxon>Pipistrellus</taxon>
    </lineage>
</organism>
<dbReference type="Pfam" id="PF15227">
    <property type="entry name" value="zf-C3HC4_4"/>
    <property type="match status" value="1"/>
</dbReference>
<evidence type="ECO:0000256" key="1">
    <source>
        <dbReference type="ARBA" id="ARBA00022723"/>
    </source>
</evidence>
<evidence type="ECO:0000313" key="9">
    <source>
        <dbReference type="EMBL" id="CAK6448904.1"/>
    </source>
</evidence>
<evidence type="ECO:0000256" key="5">
    <source>
        <dbReference type="SAM" id="Coils"/>
    </source>
</evidence>
<dbReference type="Gene3D" id="3.30.40.10">
    <property type="entry name" value="Zinc/RING finger domain, C3HC4 (zinc finger)"/>
    <property type="match status" value="1"/>
</dbReference>
<dbReference type="InterPro" id="IPR043136">
    <property type="entry name" value="B30.2/SPRY_sf"/>
</dbReference>
<dbReference type="InterPro" id="IPR017907">
    <property type="entry name" value="Znf_RING_CS"/>
</dbReference>
<reference evidence="9" key="1">
    <citation type="submission" date="2023-12" db="EMBL/GenBank/DDBJ databases">
        <authorList>
            <person name="Brown T."/>
        </authorList>
    </citation>
    <scope>NUCLEOTIDE SEQUENCE</scope>
</reference>
<evidence type="ECO:0000256" key="2">
    <source>
        <dbReference type="ARBA" id="ARBA00022771"/>
    </source>
</evidence>
<dbReference type="SMART" id="SM00184">
    <property type="entry name" value="RING"/>
    <property type="match status" value="1"/>
</dbReference>
<sequence>MESHTLSGMLTELICPICMNYFLDPVTLDCGHSFCSPCLCLSWDSAQIPKRCPHCRQVSEKPDFKTSITVSRLASVARWARAGSVDSSEEQFCVLHKAAKRLFCDVEKKLFCRHCSDSPNHVAHSHSLTQQAAEEYREELLKRMGSLWNMSQEMQNKVKLEAGKVESLEEYMALRKVMIKAEYQKIHQFLYEEEQLYVNEMEREANEIIQKLQESQVRMTQHTENLKEMFREQMSMCHKPDVEMLQEVGTVLERSELVRNQMPQPVNPDLTSRCCTGLLDLLNRFRVADVLSHGTISLCMNLSEDIRNMLFGNNRPNMPREPQKVRSFATWGTHTFTSGKHYWEAEVPRDLSWVLGVCKDIIMRETDFVIDFEEASFLFSLKLNDHYYLSTNRPLLVHHVKMPVGKIGVFLDYDKGIVSFHDASNGSLLCSLASSSFSYPLKPFLCFEAP</sequence>
<dbReference type="SUPFAM" id="SSF57845">
    <property type="entry name" value="B-box zinc-binding domain"/>
    <property type="match status" value="1"/>
</dbReference>
<protein>
    <recommendedName>
        <fullName evidence="11">Tripartite motif-containing protein 64-like</fullName>
    </recommendedName>
</protein>
<dbReference type="PROSITE" id="PS50188">
    <property type="entry name" value="B302_SPRY"/>
    <property type="match status" value="1"/>
</dbReference>
<keyword evidence="2 4" id="KW-0863">Zinc-finger</keyword>
<evidence type="ECO:0000313" key="10">
    <source>
        <dbReference type="Proteomes" id="UP001314169"/>
    </source>
</evidence>
<proteinExistence type="predicted"/>
<dbReference type="Gene3D" id="3.30.160.60">
    <property type="entry name" value="Classic Zinc Finger"/>
    <property type="match status" value="1"/>
</dbReference>
<feature type="domain" description="B box-type" evidence="7">
    <location>
        <begin position="88"/>
        <end position="131"/>
    </location>
</feature>
<dbReference type="InterPro" id="IPR000315">
    <property type="entry name" value="Znf_B-box"/>
</dbReference>
<gene>
    <name evidence="9" type="ORF">MPIPNATIZW_LOCUS17210</name>
</gene>